<dbReference type="Proteomes" id="UP001485459">
    <property type="component" value="Chromosome"/>
</dbReference>
<name>A0ABZ2YPV2_9BACT</name>
<organism evidence="1 2">
    <name type="scientific">Chitinophaga pollutisoli</name>
    <dbReference type="NCBI Taxonomy" id="3133966"/>
    <lineage>
        <taxon>Bacteria</taxon>
        <taxon>Pseudomonadati</taxon>
        <taxon>Bacteroidota</taxon>
        <taxon>Chitinophagia</taxon>
        <taxon>Chitinophagales</taxon>
        <taxon>Chitinophagaceae</taxon>
        <taxon>Chitinophaga</taxon>
    </lineage>
</organism>
<protein>
    <recommendedName>
        <fullName evidence="3">Nuclear transport factor 2 family protein</fullName>
    </recommendedName>
</protein>
<reference evidence="2" key="1">
    <citation type="submission" date="2024-03" db="EMBL/GenBank/DDBJ databases">
        <title>Chitinophaga horti sp. nov., isolated from garden soil.</title>
        <authorList>
            <person name="Lee D.S."/>
            <person name="Han D.M."/>
            <person name="Baek J.H."/>
            <person name="Choi D.G."/>
            <person name="Jeon J.H."/>
            <person name="Jeon C.O."/>
        </authorList>
    </citation>
    <scope>NUCLEOTIDE SEQUENCE [LARGE SCALE GENOMIC DNA]</scope>
    <source>
        <strain evidence="2">GPA1</strain>
    </source>
</reference>
<evidence type="ECO:0000313" key="2">
    <source>
        <dbReference type="Proteomes" id="UP001485459"/>
    </source>
</evidence>
<dbReference type="RefSeq" id="WP_341836216.1">
    <property type="nucleotide sequence ID" value="NZ_CP149822.1"/>
</dbReference>
<evidence type="ECO:0008006" key="3">
    <source>
        <dbReference type="Google" id="ProtNLM"/>
    </source>
</evidence>
<proteinExistence type="predicted"/>
<dbReference type="EMBL" id="CP149822">
    <property type="protein sequence ID" value="WZN41362.1"/>
    <property type="molecule type" value="Genomic_DNA"/>
</dbReference>
<dbReference type="InterPro" id="IPR032710">
    <property type="entry name" value="NTF2-like_dom_sf"/>
</dbReference>
<accession>A0ABZ2YPV2</accession>
<gene>
    <name evidence="1" type="ORF">WJU16_25690</name>
</gene>
<keyword evidence="2" id="KW-1185">Reference proteome</keyword>
<sequence>MDKIKAFFQAYEQRFMDGLSGKPQDVEAFAGAFADYFVESSPVGVQGGKNDDSFRKAMTEGYDYYRKIGTKSMQMTGLDVTKINDTHCIARVHWDSTYDKKGETVRIEFDVWYILTSVSGDYKIFAYVTGDEQKVLREHGLIPES</sequence>
<evidence type="ECO:0000313" key="1">
    <source>
        <dbReference type="EMBL" id="WZN41362.1"/>
    </source>
</evidence>
<dbReference type="SUPFAM" id="SSF54427">
    <property type="entry name" value="NTF2-like"/>
    <property type="match status" value="1"/>
</dbReference>